<dbReference type="EMBL" id="JXTH01000036">
    <property type="protein sequence ID" value="KIQ94042.1"/>
    <property type="molecule type" value="Genomic_DNA"/>
</dbReference>
<dbReference type="InterPro" id="IPR023753">
    <property type="entry name" value="FAD/NAD-binding_dom"/>
</dbReference>
<keyword evidence="3" id="KW-0314">Glutamate biosynthesis</keyword>
<dbReference type="Pfam" id="PF07992">
    <property type="entry name" value="Pyr_redox_2"/>
    <property type="match status" value="1"/>
</dbReference>
<sequence>MGKATGFMEYVREEEKKRDPLSRLQDWNEYTFPFSNETLARQGARCMDCGTPFCHMGMELNGLTSGCPIHNLIPEWNDLVYRGRWKEAFERLAKTNNFPEFTGRVCPAPCEGSCTVAISDSAVAIKGIERAIIDKAFAEGWVQPRIPNKRTGKKVAVIGSGPAGLACADELNQAGHLVTVYERADRIGGLLTYGIPNMKLGKDIVERRVRLLSEEGITFITNTEVGKHITVNELQKQYDAVVLCIGAQKQRDLVIEGRELEGVHFAMDYLTQTTKWLLTGEKDEAFIDAKHKHVIVIGGGDTGADCVATALRQQCKSIVQFGKHPALPTDRASDNPWPQYPLIFTVDYAYEEAEAKFGTDPRQYCIQTKKIVGDDRGNVKELHTIQMEKIVDEHGCIVFKEIPGTEKVWPCDIVLIAIGFEGPEPSLLQQFGIETGNKKVKASRYKTNVKGVFVAGDARRGQSLVVWAIHEGREVAKEVDGFLGK</sequence>
<protein>
    <submittedName>
        <fullName evidence="7">Glutamate synthase [NADPH] small chain</fullName>
        <ecNumber evidence="7">1.4.1.13</ecNumber>
    </submittedName>
</protein>
<evidence type="ECO:0000256" key="2">
    <source>
        <dbReference type="ARBA" id="ARBA00023002"/>
    </source>
</evidence>
<evidence type="ECO:0000256" key="4">
    <source>
        <dbReference type="ARBA" id="ARBA00029440"/>
    </source>
</evidence>
<keyword evidence="8" id="KW-1185">Reference proteome</keyword>
<dbReference type="GO" id="GO:0004355">
    <property type="term" value="F:glutamate synthase (NADPH) activity"/>
    <property type="evidence" value="ECO:0007669"/>
    <property type="project" value="UniProtKB-EC"/>
</dbReference>
<dbReference type="PATRIC" id="fig|404937.3.peg.1998"/>
<dbReference type="Proteomes" id="UP000032102">
    <property type="component" value="Unassembled WGS sequence"/>
</dbReference>
<evidence type="ECO:0000259" key="6">
    <source>
        <dbReference type="Pfam" id="PF14691"/>
    </source>
</evidence>
<evidence type="ECO:0000256" key="3">
    <source>
        <dbReference type="ARBA" id="ARBA00023164"/>
    </source>
</evidence>
<gene>
    <name evidence="7" type="ORF">LH47_01889</name>
</gene>
<evidence type="ECO:0000313" key="7">
    <source>
        <dbReference type="EMBL" id="KIQ94042.1"/>
    </source>
</evidence>
<reference evidence="7 8" key="1">
    <citation type="submission" date="2015-01" db="EMBL/GenBank/DDBJ databases">
        <title>Draft genome of Anoxybacillus thermarum strain AF/04.</title>
        <authorList>
            <person name="Poli A."/>
            <person name="Nicolaus B."/>
            <person name="Chan K.-G."/>
            <person name="Kahar U.M."/>
            <person name="Yaakob A.S."/>
            <person name="Chan C.S."/>
            <person name="Goh K.M."/>
        </authorList>
    </citation>
    <scope>NUCLEOTIDE SEQUENCE [LARGE SCALE GENOMIC DNA]</scope>
    <source>
        <strain evidence="7 8">AF/04</strain>
    </source>
</reference>
<dbReference type="RefSeq" id="WP_043966862.1">
    <property type="nucleotide sequence ID" value="NZ_JXTH01000036.1"/>
</dbReference>
<keyword evidence="1" id="KW-0028">Amino-acid biosynthesis</keyword>
<dbReference type="InterPro" id="IPR028261">
    <property type="entry name" value="DPD_II"/>
</dbReference>
<evidence type="ECO:0000259" key="5">
    <source>
        <dbReference type="Pfam" id="PF07992"/>
    </source>
</evidence>
<feature type="domain" description="FAD/NAD(P)-binding" evidence="5">
    <location>
        <begin position="153"/>
        <end position="472"/>
    </location>
</feature>
<dbReference type="InterPro" id="IPR009051">
    <property type="entry name" value="Helical_ferredxn"/>
</dbReference>
<comment type="caution">
    <text evidence="7">The sequence shown here is derived from an EMBL/GenBank/DDBJ whole genome shotgun (WGS) entry which is preliminary data.</text>
</comment>
<dbReference type="GO" id="GO:0006537">
    <property type="term" value="P:glutamate biosynthetic process"/>
    <property type="evidence" value="ECO:0007669"/>
    <property type="project" value="UniProtKB-KW"/>
</dbReference>
<dbReference type="NCBIfam" id="TIGR01317">
    <property type="entry name" value="GOGAT_sm_gam"/>
    <property type="match status" value="1"/>
</dbReference>
<dbReference type="InterPro" id="IPR006005">
    <property type="entry name" value="Glut_synth_ssu1"/>
</dbReference>
<evidence type="ECO:0000313" key="8">
    <source>
        <dbReference type="Proteomes" id="UP000032102"/>
    </source>
</evidence>
<dbReference type="PRINTS" id="PR00419">
    <property type="entry name" value="ADXRDTASE"/>
</dbReference>
<comment type="pathway">
    <text evidence="4">Amino-acid biosynthesis.</text>
</comment>
<dbReference type="GO" id="GO:0051536">
    <property type="term" value="F:iron-sulfur cluster binding"/>
    <property type="evidence" value="ECO:0007669"/>
    <property type="project" value="InterPro"/>
</dbReference>
<dbReference type="InterPro" id="IPR051394">
    <property type="entry name" value="Glutamate_Synthase"/>
</dbReference>
<dbReference type="SUPFAM" id="SSF51971">
    <property type="entry name" value="Nucleotide-binding domain"/>
    <property type="match status" value="1"/>
</dbReference>
<organism evidence="7 8">
    <name type="scientific">Anoxybacillus thermarum</name>
    <dbReference type="NCBI Taxonomy" id="404937"/>
    <lineage>
        <taxon>Bacteria</taxon>
        <taxon>Bacillati</taxon>
        <taxon>Bacillota</taxon>
        <taxon>Bacilli</taxon>
        <taxon>Bacillales</taxon>
        <taxon>Anoxybacillaceae</taxon>
        <taxon>Anoxybacillus</taxon>
    </lineage>
</organism>
<dbReference type="GO" id="GO:0016639">
    <property type="term" value="F:oxidoreductase activity, acting on the CH-NH2 group of donors, NAD or NADP as acceptor"/>
    <property type="evidence" value="ECO:0007669"/>
    <property type="project" value="InterPro"/>
</dbReference>
<accession>A0A0D0RQW4</accession>
<dbReference type="Pfam" id="PF14691">
    <property type="entry name" value="Fer4_20"/>
    <property type="match status" value="1"/>
</dbReference>
<dbReference type="EC" id="1.4.1.13" evidence="7"/>
<dbReference type="Gene3D" id="3.50.50.60">
    <property type="entry name" value="FAD/NAD(P)-binding domain"/>
    <property type="match status" value="2"/>
</dbReference>
<dbReference type="InterPro" id="IPR036188">
    <property type="entry name" value="FAD/NAD-bd_sf"/>
</dbReference>
<dbReference type="SUPFAM" id="SSF46548">
    <property type="entry name" value="alpha-helical ferredoxin"/>
    <property type="match status" value="1"/>
</dbReference>
<proteinExistence type="predicted"/>
<dbReference type="PANTHER" id="PTHR43100">
    <property type="entry name" value="GLUTAMATE SYNTHASE [NADPH] SMALL CHAIN"/>
    <property type="match status" value="1"/>
</dbReference>
<evidence type="ECO:0000256" key="1">
    <source>
        <dbReference type="ARBA" id="ARBA00022605"/>
    </source>
</evidence>
<dbReference type="AlphaFoldDB" id="A0A0D0RQW4"/>
<dbReference type="PANTHER" id="PTHR43100:SF1">
    <property type="entry name" value="GLUTAMATE SYNTHASE [NADPH] SMALL CHAIN"/>
    <property type="match status" value="1"/>
</dbReference>
<keyword evidence="2 7" id="KW-0560">Oxidoreductase</keyword>
<name>A0A0D0RQW4_9BACL</name>
<feature type="domain" description="Dihydroprymidine dehydrogenase" evidence="6">
    <location>
        <begin position="24"/>
        <end position="140"/>
    </location>
</feature>
<dbReference type="Gene3D" id="1.10.1060.10">
    <property type="entry name" value="Alpha-helical ferredoxin"/>
    <property type="match status" value="1"/>
</dbReference>